<accession>A0A660SI70</accession>
<dbReference type="InterPro" id="IPR023696">
    <property type="entry name" value="Ureohydrolase_dom_sf"/>
</dbReference>
<dbReference type="Pfam" id="PF00491">
    <property type="entry name" value="Arginase"/>
    <property type="match status" value="1"/>
</dbReference>
<dbReference type="EMBL" id="QNBD01000131">
    <property type="protein sequence ID" value="RKX70519.1"/>
    <property type="molecule type" value="Genomic_DNA"/>
</dbReference>
<dbReference type="SUPFAM" id="SSF52768">
    <property type="entry name" value="Arginase/deacetylase"/>
    <property type="match status" value="1"/>
</dbReference>
<evidence type="ECO:0000256" key="4">
    <source>
        <dbReference type="PIRSR" id="PIRSR036979-1"/>
    </source>
</evidence>
<comment type="cofactor">
    <cofactor evidence="4">
        <name>Mn(2+)</name>
        <dbReference type="ChEBI" id="CHEBI:29035"/>
    </cofactor>
    <text evidence="4">Binds 2 manganese ions per subunit.</text>
</comment>
<organism evidence="6 7">
    <name type="scientific">candidate division TA06 bacterium</name>
    <dbReference type="NCBI Taxonomy" id="2250710"/>
    <lineage>
        <taxon>Bacteria</taxon>
        <taxon>Bacteria division TA06</taxon>
    </lineage>
</organism>
<keyword evidence="2 4" id="KW-0479">Metal-binding</keyword>
<evidence type="ECO:0000256" key="1">
    <source>
        <dbReference type="ARBA" id="ARBA00009227"/>
    </source>
</evidence>
<feature type="binding site" evidence="4">
    <location>
        <position position="203"/>
    </location>
    <ligand>
        <name>Mn(2+)</name>
        <dbReference type="ChEBI" id="CHEBI:29035"/>
        <label>1</label>
    </ligand>
</feature>
<comment type="similarity">
    <text evidence="1">Belongs to the arginase family. Agmatinase subfamily.</text>
</comment>
<evidence type="ECO:0000256" key="2">
    <source>
        <dbReference type="ARBA" id="ARBA00022723"/>
    </source>
</evidence>
<dbReference type="PIRSF" id="PIRSF036979">
    <property type="entry name" value="Arginase"/>
    <property type="match status" value="1"/>
</dbReference>
<dbReference type="PROSITE" id="PS51409">
    <property type="entry name" value="ARGINASE_2"/>
    <property type="match status" value="1"/>
</dbReference>
<dbReference type="EC" id="3.5.3.11" evidence="6"/>
<keyword evidence="3 5" id="KW-0378">Hydrolase</keyword>
<dbReference type="AlphaFoldDB" id="A0A660SI70"/>
<evidence type="ECO:0000256" key="5">
    <source>
        <dbReference type="RuleBase" id="RU003684"/>
    </source>
</evidence>
<feature type="binding site" evidence="4">
    <location>
        <position position="102"/>
    </location>
    <ligand>
        <name>Mn(2+)</name>
        <dbReference type="ChEBI" id="CHEBI:29035"/>
        <label>1</label>
    </ligand>
</feature>
<sequence length="271" mass="30757">MKFMDSRENSNTKIKLLGIPFDSTSSFRAGSRFAPDEIRKFSYNLESYSPILKRNLYDVDFSDTGNLDLPFGNTNKSINIITDFTKYILDDKSIPVAIGGEHLITFGIFKTIYERYPDVKIIQFDAHADLRDDYIGEKLSHATVMRRCSDLCGLNNIIQIGVRSGTEEEWEIMNDTVLIKSKNDFENYLRNILSPIYITIDLDILDPSIFPGTGTPEAGGFSYNELMDYIYLLENRNIVGLDIVEFSPPYDHSGISASTASKIIREILLIL</sequence>
<reference evidence="6 7" key="1">
    <citation type="submission" date="2018-06" db="EMBL/GenBank/DDBJ databases">
        <title>Extensive metabolic versatility and redundancy in microbially diverse, dynamic hydrothermal sediments.</title>
        <authorList>
            <person name="Dombrowski N."/>
            <person name="Teske A."/>
            <person name="Baker B.J."/>
        </authorList>
    </citation>
    <scope>NUCLEOTIDE SEQUENCE [LARGE SCALE GENOMIC DNA]</scope>
    <source>
        <strain evidence="6">B10_G13</strain>
    </source>
</reference>
<evidence type="ECO:0000313" key="6">
    <source>
        <dbReference type="EMBL" id="RKX70519.1"/>
    </source>
</evidence>
<dbReference type="Gene3D" id="3.40.800.10">
    <property type="entry name" value="Ureohydrolase domain"/>
    <property type="match status" value="1"/>
</dbReference>
<dbReference type="PANTHER" id="PTHR11358:SF26">
    <property type="entry name" value="GUANIDINO ACID HYDROLASE, MITOCHONDRIAL"/>
    <property type="match status" value="1"/>
</dbReference>
<dbReference type="InterPro" id="IPR020855">
    <property type="entry name" value="Ureohydrolase_Mn_BS"/>
</dbReference>
<name>A0A660SI70_UNCT6</name>
<dbReference type="GO" id="GO:0033389">
    <property type="term" value="P:putrescine biosynthetic process from arginine, via agmatine"/>
    <property type="evidence" value="ECO:0007669"/>
    <property type="project" value="TreeGrafter"/>
</dbReference>
<proteinExistence type="inferred from homology"/>
<evidence type="ECO:0000256" key="3">
    <source>
        <dbReference type="ARBA" id="ARBA00022801"/>
    </source>
</evidence>
<evidence type="ECO:0000313" key="7">
    <source>
        <dbReference type="Proteomes" id="UP000271125"/>
    </source>
</evidence>
<dbReference type="NCBIfam" id="TIGR01230">
    <property type="entry name" value="agmatinase"/>
    <property type="match status" value="1"/>
</dbReference>
<dbReference type="InterPro" id="IPR006035">
    <property type="entry name" value="Ureohydrolase"/>
</dbReference>
<dbReference type="PROSITE" id="PS01053">
    <property type="entry name" value="ARGINASE_1"/>
    <property type="match status" value="1"/>
</dbReference>
<keyword evidence="4" id="KW-0464">Manganese</keyword>
<dbReference type="InterPro" id="IPR005925">
    <property type="entry name" value="Agmatinase-rel"/>
</dbReference>
<feature type="binding site" evidence="4">
    <location>
        <position position="125"/>
    </location>
    <ligand>
        <name>Mn(2+)</name>
        <dbReference type="ChEBI" id="CHEBI:29035"/>
        <label>1</label>
    </ligand>
</feature>
<dbReference type="Proteomes" id="UP000271125">
    <property type="component" value="Unassembled WGS sequence"/>
</dbReference>
<comment type="caution">
    <text evidence="6">The sequence shown here is derived from an EMBL/GenBank/DDBJ whole genome shotgun (WGS) entry which is preliminary data.</text>
</comment>
<feature type="binding site" evidence="4">
    <location>
        <position position="201"/>
    </location>
    <ligand>
        <name>Mn(2+)</name>
        <dbReference type="ChEBI" id="CHEBI:29035"/>
        <label>1</label>
    </ligand>
</feature>
<protein>
    <submittedName>
        <fullName evidence="6">Agmatinase</fullName>
        <ecNumber evidence="6">3.5.3.11</ecNumber>
    </submittedName>
</protein>
<feature type="binding site" evidence="4">
    <location>
        <position position="129"/>
    </location>
    <ligand>
        <name>Mn(2+)</name>
        <dbReference type="ChEBI" id="CHEBI:29035"/>
        <label>1</label>
    </ligand>
</feature>
<dbReference type="CDD" id="cd11593">
    <property type="entry name" value="Agmatinase-like_2"/>
    <property type="match status" value="1"/>
</dbReference>
<dbReference type="GO" id="GO:0008783">
    <property type="term" value="F:agmatinase activity"/>
    <property type="evidence" value="ECO:0007669"/>
    <property type="project" value="UniProtKB-EC"/>
</dbReference>
<dbReference type="PANTHER" id="PTHR11358">
    <property type="entry name" value="ARGINASE/AGMATINASE"/>
    <property type="match status" value="1"/>
</dbReference>
<dbReference type="GO" id="GO:0046872">
    <property type="term" value="F:metal ion binding"/>
    <property type="evidence" value="ECO:0007669"/>
    <property type="project" value="UniProtKB-KW"/>
</dbReference>
<feature type="binding site" evidence="4">
    <location>
        <position position="127"/>
    </location>
    <ligand>
        <name>Mn(2+)</name>
        <dbReference type="ChEBI" id="CHEBI:29035"/>
        <label>1</label>
    </ligand>
</feature>
<gene>
    <name evidence="6" type="primary">speB</name>
    <name evidence="6" type="ORF">DRP43_03265</name>
</gene>